<evidence type="ECO:0000313" key="4">
    <source>
        <dbReference type="Proteomes" id="UP000078237"/>
    </source>
</evidence>
<evidence type="ECO:0000313" key="2">
    <source>
        <dbReference type="EMBL" id="KXX75035.1"/>
    </source>
</evidence>
<dbReference type="Gene3D" id="3.40.50.150">
    <property type="entry name" value="Vaccinia Virus protein VP39"/>
    <property type="match status" value="1"/>
</dbReference>
<comment type="caution">
    <text evidence="2">The sequence shown here is derived from an EMBL/GenBank/DDBJ whole genome shotgun (WGS) entry which is preliminary data.</text>
</comment>
<keyword evidence="1" id="KW-0812">Transmembrane</keyword>
<reference evidence="4" key="1">
    <citation type="submission" date="2015-06" db="EMBL/GenBank/DDBJ databases">
        <authorList>
            <person name="van de Sande W.W.J."/>
        </authorList>
    </citation>
    <scope>NUCLEOTIDE SEQUENCE [LARGE SCALE GENOMIC DNA]</scope>
    <source>
        <strain evidence="4">mm55</strain>
    </source>
</reference>
<evidence type="ECO:0000313" key="3">
    <source>
        <dbReference type="EMBL" id="KXX76211.1"/>
    </source>
</evidence>
<feature type="transmembrane region" description="Helical" evidence="1">
    <location>
        <begin position="12"/>
        <end position="39"/>
    </location>
</feature>
<dbReference type="VEuPathDB" id="FungiDB:MMYC01_207881"/>
<keyword evidence="4" id="KW-1185">Reference proteome</keyword>
<keyword evidence="1" id="KW-0472">Membrane</keyword>
<dbReference type="Proteomes" id="UP000078237">
    <property type="component" value="Unassembled WGS sequence"/>
</dbReference>
<dbReference type="OrthoDB" id="61390at2759"/>
<organism evidence="2 4">
    <name type="scientific">Madurella mycetomatis</name>
    <dbReference type="NCBI Taxonomy" id="100816"/>
    <lineage>
        <taxon>Eukaryota</taxon>
        <taxon>Fungi</taxon>
        <taxon>Dikarya</taxon>
        <taxon>Ascomycota</taxon>
        <taxon>Pezizomycotina</taxon>
        <taxon>Sordariomycetes</taxon>
        <taxon>Sordariomycetidae</taxon>
        <taxon>Sordariales</taxon>
        <taxon>Sordariales incertae sedis</taxon>
        <taxon>Madurella</taxon>
    </lineage>
</organism>
<dbReference type="InterPro" id="IPR029063">
    <property type="entry name" value="SAM-dependent_MTases_sf"/>
</dbReference>
<dbReference type="EMBL" id="LCTW02000222">
    <property type="protein sequence ID" value="KXX76211.1"/>
    <property type="molecule type" value="Genomic_DNA"/>
</dbReference>
<protein>
    <submittedName>
        <fullName evidence="2">LPS-assembly protein LptD</fullName>
    </submittedName>
</protein>
<dbReference type="STRING" id="100816.A0A175VUV4"/>
<sequence>MAPLPGSPDFATGFLTGVAAALILVTVIAVFFLCSGNMYDLDHWKLNIRTPLPSMWMNLGYWSGATFAMLPSCLSADTADRKSPSGKPIRHLDEACASLLRELLSTAGLLRQDDDNTSSPPDPLAILDLGIGCGDQTSEIVRLMVQQQGRQLGYVGLTLSPVQLQAAVQRLDRELAAAARADEKVQTGPINLFCTDAAKPHAWPGHVRSAVEALADKSFTERWLLAVDCLYHFSPSRRPIWNYATRKLGANVAAFDLLLNESSSWRDIIFARAVGVLMRCPWRTFLTEEEYREQLVASGYERESVIFRDVSEDVFPGLVGFLDSQDQSLAKYGISLGGGFRFARNLFNWFGTAKIIKAVIVVAHVNKDAA</sequence>
<name>A0A175VUV4_9PEZI</name>
<evidence type="ECO:0000256" key="1">
    <source>
        <dbReference type="SAM" id="Phobius"/>
    </source>
</evidence>
<dbReference type="SUPFAM" id="SSF53335">
    <property type="entry name" value="S-adenosyl-L-methionine-dependent methyltransferases"/>
    <property type="match status" value="1"/>
</dbReference>
<dbReference type="EMBL" id="LCTW02000299">
    <property type="protein sequence ID" value="KXX75035.1"/>
    <property type="molecule type" value="Genomic_DNA"/>
</dbReference>
<gene>
    <name evidence="3" type="ORF">MMYC01_207881</name>
    <name evidence="2" type="ORF">MMYC01_209481</name>
</gene>
<dbReference type="AlphaFoldDB" id="A0A175VUV4"/>
<accession>A0A175VUV4</accession>
<dbReference type="VEuPathDB" id="FungiDB:MMYC01_209481"/>
<reference evidence="2" key="2">
    <citation type="submission" date="2015-06" db="EMBL/GenBank/DDBJ databases">
        <authorList>
            <person name="Hoefler B.C."/>
            <person name="Straight P.D."/>
        </authorList>
    </citation>
    <scope>NUCLEOTIDE SEQUENCE [LARGE SCALE GENOMIC DNA]</scope>
    <source>
        <strain evidence="2">Mm55</strain>
    </source>
</reference>
<keyword evidence="1" id="KW-1133">Transmembrane helix</keyword>
<reference evidence="2 4" key="3">
    <citation type="submission" date="2016-01" db="EMBL/GenBank/DDBJ databases">
        <title>Madurella mycetomatis genome sequencing.</title>
        <authorList>
            <person name="Van De Sande W."/>
        </authorList>
    </citation>
    <scope>NUCLEOTIDE SEQUENCE [LARGE SCALE GENOMIC DNA]</scope>
    <source>
        <strain evidence="4">mm55</strain>
        <strain evidence="2">Mm55</strain>
    </source>
</reference>
<proteinExistence type="predicted"/>